<keyword evidence="9" id="KW-0325">Glycoprotein</keyword>
<evidence type="ECO:0000256" key="10">
    <source>
        <dbReference type="ARBA" id="ARBA00023224"/>
    </source>
</evidence>
<sequence>MRKRKEKVEAIILLEPSRPKNHQTFKLAVSQRSVGVTVVQNMVWIFGSVWCSVWLAVDVWMCTASILNLCAISLDRYVAVTRPVSYPSIMSRRRAKALIAGLWVLSFVICFPPLVGWKDSTPWVDQASCSSKEIPTTTLPYLPQGDEDESGNRTSILPPPPCAWTCELTGEPGYVLYSALGSFYIPMFVMLFFYWRIYKAAVRTTKAINQGFRTTKALLIRVRLCLVSQFIIINAQPSASRSD</sequence>
<keyword evidence="6 11" id="KW-0297">G-protein coupled receptor</keyword>
<dbReference type="STRING" id="151549.A0A4C1ZUC8"/>
<evidence type="ECO:0000256" key="7">
    <source>
        <dbReference type="ARBA" id="ARBA00023136"/>
    </source>
</evidence>
<evidence type="ECO:0000259" key="13">
    <source>
        <dbReference type="PROSITE" id="PS50262"/>
    </source>
</evidence>
<dbReference type="Gene3D" id="1.20.1070.10">
    <property type="entry name" value="Rhodopsin 7-helix transmembrane proteins"/>
    <property type="match status" value="1"/>
</dbReference>
<keyword evidence="4 11" id="KW-0812">Transmembrane</keyword>
<reference evidence="14 15" key="1">
    <citation type="journal article" date="2019" name="Commun. Biol.">
        <title>The bagworm genome reveals a unique fibroin gene that provides high tensile strength.</title>
        <authorList>
            <person name="Kono N."/>
            <person name="Nakamura H."/>
            <person name="Ohtoshi R."/>
            <person name="Tomita M."/>
            <person name="Numata K."/>
            <person name="Arakawa K."/>
        </authorList>
    </citation>
    <scope>NUCLEOTIDE SEQUENCE [LARGE SCALE GENOMIC DNA]</scope>
</reference>
<evidence type="ECO:0000256" key="3">
    <source>
        <dbReference type="ARBA" id="ARBA00022475"/>
    </source>
</evidence>
<evidence type="ECO:0000256" key="2">
    <source>
        <dbReference type="ARBA" id="ARBA00010663"/>
    </source>
</evidence>
<keyword evidence="7 12" id="KW-0472">Membrane</keyword>
<evidence type="ECO:0000256" key="12">
    <source>
        <dbReference type="SAM" id="Phobius"/>
    </source>
</evidence>
<feature type="domain" description="G-protein coupled receptors family 1 profile" evidence="13">
    <location>
        <begin position="44"/>
        <end position="243"/>
    </location>
</feature>
<dbReference type="Pfam" id="PF00001">
    <property type="entry name" value="7tm_1"/>
    <property type="match status" value="1"/>
</dbReference>
<dbReference type="EMBL" id="BGZK01002065">
    <property type="protein sequence ID" value="GBP90197.1"/>
    <property type="molecule type" value="Genomic_DNA"/>
</dbReference>
<keyword evidence="8 11" id="KW-0675">Receptor</keyword>
<evidence type="ECO:0000313" key="15">
    <source>
        <dbReference type="Proteomes" id="UP000299102"/>
    </source>
</evidence>
<name>A0A4C1ZUC8_EUMVA</name>
<dbReference type="InterPro" id="IPR017452">
    <property type="entry name" value="GPCR_Rhodpsn_7TM"/>
</dbReference>
<evidence type="ECO:0000256" key="1">
    <source>
        <dbReference type="ARBA" id="ARBA00004651"/>
    </source>
</evidence>
<dbReference type="AlphaFoldDB" id="A0A4C1ZUC8"/>
<evidence type="ECO:0000256" key="6">
    <source>
        <dbReference type="ARBA" id="ARBA00023040"/>
    </source>
</evidence>
<dbReference type="Proteomes" id="UP000299102">
    <property type="component" value="Unassembled WGS sequence"/>
</dbReference>
<feature type="transmembrane region" description="Helical" evidence="12">
    <location>
        <begin position="95"/>
        <end position="115"/>
    </location>
</feature>
<evidence type="ECO:0000313" key="14">
    <source>
        <dbReference type="EMBL" id="GBP90197.1"/>
    </source>
</evidence>
<dbReference type="InterPro" id="IPR000276">
    <property type="entry name" value="GPCR_Rhodpsn"/>
</dbReference>
<accession>A0A4C1ZUC8</accession>
<keyword evidence="15" id="KW-1185">Reference proteome</keyword>
<comment type="similarity">
    <text evidence="2 11">Belongs to the G-protein coupled receptor 1 family.</text>
</comment>
<evidence type="ECO:0000256" key="11">
    <source>
        <dbReference type="RuleBase" id="RU000688"/>
    </source>
</evidence>
<dbReference type="PROSITE" id="PS50262">
    <property type="entry name" value="G_PROTEIN_RECEP_F1_2"/>
    <property type="match status" value="1"/>
</dbReference>
<keyword evidence="5 12" id="KW-1133">Transmembrane helix</keyword>
<evidence type="ECO:0000256" key="9">
    <source>
        <dbReference type="ARBA" id="ARBA00023180"/>
    </source>
</evidence>
<dbReference type="GO" id="GO:0004930">
    <property type="term" value="F:G protein-coupled receptor activity"/>
    <property type="evidence" value="ECO:0007669"/>
    <property type="project" value="UniProtKB-KW"/>
</dbReference>
<dbReference type="SUPFAM" id="SSF81321">
    <property type="entry name" value="Family A G protein-coupled receptor-like"/>
    <property type="match status" value="1"/>
</dbReference>
<keyword evidence="10 11" id="KW-0807">Transducer</keyword>
<feature type="transmembrane region" description="Helical" evidence="12">
    <location>
        <begin position="174"/>
        <end position="197"/>
    </location>
</feature>
<comment type="subcellular location">
    <subcellularLocation>
        <location evidence="1">Cell membrane</location>
        <topology evidence="1">Multi-pass membrane protein</topology>
    </subcellularLocation>
</comment>
<gene>
    <name evidence="14" type="ORF">EVAR_64179_1</name>
</gene>
<evidence type="ECO:0000256" key="5">
    <source>
        <dbReference type="ARBA" id="ARBA00022989"/>
    </source>
</evidence>
<evidence type="ECO:0000256" key="4">
    <source>
        <dbReference type="ARBA" id="ARBA00022692"/>
    </source>
</evidence>
<protein>
    <submittedName>
        <fullName evidence="14">Probable G-protein coupled receptor No9</fullName>
    </submittedName>
</protein>
<comment type="caution">
    <text evidence="14">The sequence shown here is derived from an EMBL/GenBank/DDBJ whole genome shotgun (WGS) entry which is preliminary data.</text>
</comment>
<dbReference type="PRINTS" id="PR00237">
    <property type="entry name" value="GPCRRHODOPSN"/>
</dbReference>
<proteinExistence type="inferred from homology"/>
<dbReference type="PANTHER" id="PTHR24248:SF174">
    <property type="entry name" value="TYRAMINE_OCTOPAMINE RECEPTOR"/>
    <property type="match status" value="1"/>
</dbReference>
<organism evidence="14 15">
    <name type="scientific">Eumeta variegata</name>
    <name type="common">Bagworm moth</name>
    <name type="synonym">Eumeta japonica</name>
    <dbReference type="NCBI Taxonomy" id="151549"/>
    <lineage>
        <taxon>Eukaryota</taxon>
        <taxon>Metazoa</taxon>
        <taxon>Ecdysozoa</taxon>
        <taxon>Arthropoda</taxon>
        <taxon>Hexapoda</taxon>
        <taxon>Insecta</taxon>
        <taxon>Pterygota</taxon>
        <taxon>Neoptera</taxon>
        <taxon>Endopterygota</taxon>
        <taxon>Lepidoptera</taxon>
        <taxon>Glossata</taxon>
        <taxon>Ditrysia</taxon>
        <taxon>Tineoidea</taxon>
        <taxon>Psychidae</taxon>
        <taxon>Oiketicinae</taxon>
        <taxon>Eumeta</taxon>
    </lineage>
</organism>
<keyword evidence="3" id="KW-1003">Cell membrane</keyword>
<dbReference type="OrthoDB" id="6358729at2759"/>
<dbReference type="GO" id="GO:0005886">
    <property type="term" value="C:plasma membrane"/>
    <property type="evidence" value="ECO:0007669"/>
    <property type="project" value="UniProtKB-SubCell"/>
</dbReference>
<evidence type="ECO:0000256" key="8">
    <source>
        <dbReference type="ARBA" id="ARBA00023170"/>
    </source>
</evidence>
<dbReference type="PROSITE" id="PS00237">
    <property type="entry name" value="G_PROTEIN_RECEP_F1_1"/>
    <property type="match status" value="1"/>
</dbReference>
<dbReference type="PANTHER" id="PTHR24248">
    <property type="entry name" value="ADRENERGIC RECEPTOR-RELATED G-PROTEIN COUPLED RECEPTOR"/>
    <property type="match status" value="1"/>
</dbReference>